<accession>A0A9P5G9H2</accession>
<dbReference type="Proteomes" id="UP000701341">
    <property type="component" value="Unassembled WGS sequence"/>
</dbReference>
<dbReference type="AlphaFoldDB" id="A0A9P5G9H2"/>
<evidence type="ECO:0000313" key="1">
    <source>
        <dbReference type="EMBL" id="KAF7515014.1"/>
    </source>
</evidence>
<dbReference type="EMBL" id="JAAOZQ010000216">
    <property type="protein sequence ID" value="KAF7515014.1"/>
    <property type="molecule type" value="Genomic_DNA"/>
</dbReference>
<name>A0A9P5G9H2_PENCR</name>
<reference evidence="1" key="1">
    <citation type="submission" date="2020-02" db="EMBL/GenBank/DDBJ databases">
        <authorList>
            <person name="Lichtner F.J."/>
        </authorList>
    </citation>
    <scope>NUCLEOTIDE SEQUENCE</scope>
    <source>
        <strain evidence="1">G10</strain>
    </source>
</reference>
<gene>
    <name evidence="1" type="ORF">PCG10_004072</name>
</gene>
<organism evidence="1 2">
    <name type="scientific">Penicillium crustosum</name>
    <name type="common">Blue mold fungus</name>
    <dbReference type="NCBI Taxonomy" id="36656"/>
    <lineage>
        <taxon>Eukaryota</taxon>
        <taxon>Fungi</taxon>
        <taxon>Dikarya</taxon>
        <taxon>Ascomycota</taxon>
        <taxon>Pezizomycotina</taxon>
        <taxon>Eurotiomycetes</taxon>
        <taxon>Eurotiomycetidae</taxon>
        <taxon>Eurotiales</taxon>
        <taxon>Aspergillaceae</taxon>
        <taxon>Penicillium</taxon>
    </lineage>
</organism>
<keyword evidence="2" id="KW-1185">Reference proteome</keyword>
<protein>
    <submittedName>
        <fullName evidence="1">Uncharacterized protein</fullName>
    </submittedName>
</protein>
<evidence type="ECO:0000313" key="2">
    <source>
        <dbReference type="Proteomes" id="UP000701341"/>
    </source>
</evidence>
<comment type="caution">
    <text evidence="1">The sequence shown here is derived from an EMBL/GenBank/DDBJ whole genome shotgun (WGS) entry which is preliminary data.</text>
</comment>
<proteinExistence type="predicted"/>
<sequence>MNELRHSLLTYPDWGFVIYRTTYSVESDTLFLDAVRFIEGCFKEEFFTEADRYAPNELSEIWAKNRSTIVQDPAQFDGASLETIRAHFEAWVEAQGMRDYWTKWRMCMIIDEESLQTLKGAPIETPEDGTLDDADKELRYVKVLEAFPILDKYDTFPGWMKCWPYVLFDLWSMMGDGDEMRGSFCCIDDPPLDEDEDFPFQECGAKAVEKTVIVGANPTGPHILVVNSGRVNYCIQLILPLWV</sequence>